<dbReference type="Proteomes" id="UP001344906">
    <property type="component" value="Unassembled WGS sequence"/>
</dbReference>
<evidence type="ECO:0000313" key="2">
    <source>
        <dbReference type="Proteomes" id="UP001344906"/>
    </source>
</evidence>
<reference evidence="1 2" key="1">
    <citation type="submission" date="2023-02" db="EMBL/GenBank/DDBJ databases">
        <title>Dictyobacter halimunensis sp. nov., a new member of the class Ktedonobacteria from forest soil in a geothermal area.</title>
        <authorList>
            <person name="Rachmania M.K."/>
            <person name="Ningsih F."/>
            <person name="Sakai Y."/>
            <person name="Yabe S."/>
            <person name="Yokota A."/>
            <person name="Sjamsuridzal W."/>
        </authorList>
    </citation>
    <scope>NUCLEOTIDE SEQUENCE [LARGE SCALE GENOMIC DNA]</scope>
    <source>
        <strain evidence="1 2">S3.2.2.5</strain>
    </source>
</reference>
<dbReference type="RefSeq" id="WP_338250221.1">
    <property type="nucleotide sequence ID" value="NZ_BSRI01000001.1"/>
</dbReference>
<dbReference type="PROSITE" id="PS51257">
    <property type="entry name" value="PROKAR_LIPOPROTEIN"/>
    <property type="match status" value="1"/>
</dbReference>
<gene>
    <name evidence="1" type="ORF">KDH_25160</name>
</gene>
<name>A0ABQ6FTC9_9CHLR</name>
<comment type="caution">
    <text evidence="1">The sequence shown here is derived from an EMBL/GenBank/DDBJ whole genome shotgun (WGS) entry which is preliminary data.</text>
</comment>
<sequence length="91" mass="9869">MKKHRGRVIIRVLLLALAFVVTGMLGACNLPFGQTDSNAKGGAAVPQTRTFKLYVRDNWITMPDGKKAYVFGYTDNPKGPAQVPGPPPRGQ</sequence>
<proteinExistence type="predicted"/>
<accession>A0ABQ6FTC9</accession>
<protein>
    <submittedName>
        <fullName evidence="1">Uncharacterized protein</fullName>
    </submittedName>
</protein>
<evidence type="ECO:0000313" key="1">
    <source>
        <dbReference type="EMBL" id="GLV55672.1"/>
    </source>
</evidence>
<keyword evidence="2" id="KW-1185">Reference proteome</keyword>
<organism evidence="1 2">
    <name type="scientific">Dictyobacter halimunensis</name>
    <dbReference type="NCBI Taxonomy" id="3026934"/>
    <lineage>
        <taxon>Bacteria</taxon>
        <taxon>Bacillati</taxon>
        <taxon>Chloroflexota</taxon>
        <taxon>Ktedonobacteria</taxon>
        <taxon>Ktedonobacterales</taxon>
        <taxon>Dictyobacteraceae</taxon>
        <taxon>Dictyobacter</taxon>
    </lineage>
</organism>
<dbReference type="EMBL" id="BSRI01000001">
    <property type="protein sequence ID" value="GLV55672.1"/>
    <property type="molecule type" value="Genomic_DNA"/>
</dbReference>